<keyword evidence="3" id="KW-1185">Reference proteome</keyword>
<sequence>MSSLRHNRAQQVLMTTPHALP</sequence>
<dbReference type="AlphaFoldDB" id="A0A1F5LNK3"/>
<dbReference type="EMBL" id="LXJU01000005">
    <property type="protein sequence ID" value="OGE54705.1"/>
    <property type="molecule type" value="Genomic_DNA"/>
</dbReference>
<evidence type="ECO:0000313" key="3">
    <source>
        <dbReference type="Proteomes" id="UP000177622"/>
    </source>
</evidence>
<gene>
    <name evidence="2" type="ORF">PENARI_c005G07422</name>
</gene>
<evidence type="ECO:0000256" key="1">
    <source>
        <dbReference type="SAM" id="MobiDB-lite"/>
    </source>
</evidence>
<organism evidence="2 3">
    <name type="scientific">Penicillium arizonense</name>
    <dbReference type="NCBI Taxonomy" id="1835702"/>
    <lineage>
        <taxon>Eukaryota</taxon>
        <taxon>Fungi</taxon>
        <taxon>Dikarya</taxon>
        <taxon>Ascomycota</taxon>
        <taxon>Pezizomycotina</taxon>
        <taxon>Eurotiomycetes</taxon>
        <taxon>Eurotiomycetidae</taxon>
        <taxon>Eurotiales</taxon>
        <taxon>Aspergillaceae</taxon>
        <taxon>Penicillium</taxon>
    </lineage>
</organism>
<protein>
    <submittedName>
        <fullName evidence="2">Uncharacterized protein</fullName>
    </submittedName>
</protein>
<feature type="region of interest" description="Disordered" evidence="1">
    <location>
        <begin position="1"/>
        <end position="21"/>
    </location>
</feature>
<evidence type="ECO:0000313" key="2">
    <source>
        <dbReference type="EMBL" id="OGE54705.1"/>
    </source>
</evidence>
<dbReference type="Proteomes" id="UP000177622">
    <property type="component" value="Unassembled WGS sequence"/>
</dbReference>
<comment type="caution">
    <text evidence="2">The sequence shown here is derived from an EMBL/GenBank/DDBJ whole genome shotgun (WGS) entry which is preliminary data.</text>
</comment>
<accession>A0A1F5LNK3</accession>
<proteinExistence type="predicted"/>
<name>A0A1F5LNK3_PENAI</name>
<reference evidence="2 3" key="1">
    <citation type="journal article" date="2016" name="Sci. Rep.">
        <title>Penicillium arizonense, a new, genome sequenced fungal species, reveals a high chemical diversity in secreted metabolites.</title>
        <authorList>
            <person name="Grijseels S."/>
            <person name="Nielsen J.C."/>
            <person name="Randelovic M."/>
            <person name="Nielsen J."/>
            <person name="Nielsen K.F."/>
            <person name="Workman M."/>
            <person name="Frisvad J.C."/>
        </authorList>
    </citation>
    <scope>NUCLEOTIDE SEQUENCE [LARGE SCALE GENOMIC DNA]</scope>
    <source>
        <strain evidence="2 3">CBS 141311</strain>
    </source>
</reference>